<reference evidence="2" key="1">
    <citation type="submission" date="2016-04" db="EMBL/GenBank/DDBJ databases">
        <authorList>
            <person name="Chen L."/>
            <person name="Zhuang W."/>
            <person name="Wang G."/>
        </authorList>
    </citation>
    <scope>NUCLEOTIDE SEQUENCE [LARGE SCALE GENOMIC DNA]</scope>
    <source>
        <strain evidence="2">208</strain>
    </source>
</reference>
<dbReference type="PANTHER" id="PTHR30565:SF9">
    <property type="entry name" value="PROTEIN YCIF"/>
    <property type="match status" value="1"/>
</dbReference>
<dbReference type="SUPFAM" id="SSF47240">
    <property type="entry name" value="Ferritin-like"/>
    <property type="match status" value="1"/>
</dbReference>
<dbReference type="Pfam" id="PF05974">
    <property type="entry name" value="DUF892"/>
    <property type="match status" value="1"/>
</dbReference>
<name>A0A1V9FDJ0_9BACT</name>
<dbReference type="EMBL" id="LWBP01000201">
    <property type="protein sequence ID" value="OQP56246.1"/>
    <property type="molecule type" value="Genomic_DNA"/>
</dbReference>
<proteinExistence type="predicted"/>
<evidence type="ECO:0000313" key="1">
    <source>
        <dbReference type="EMBL" id="OQP56246.1"/>
    </source>
</evidence>
<dbReference type="InterPro" id="IPR012347">
    <property type="entry name" value="Ferritin-like"/>
</dbReference>
<organism evidence="1 2">
    <name type="scientific">Niastella populi</name>
    <dbReference type="NCBI Taxonomy" id="550983"/>
    <lineage>
        <taxon>Bacteria</taxon>
        <taxon>Pseudomonadati</taxon>
        <taxon>Bacteroidota</taxon>
        <taxon>Chitinophagia</taxon>
        <taxon>Chitinophagales</taxon>
        <taxon>Chitinophagaceae</taxon>
        <taxon>Niastella</taxon>
    </lineage>
</organism>
<keyword evidence="2" id="KW-1185">Reference proteome</keyword>
<dbReference type="InterPro" id="IPR010287">
    <property type="entry name" value="DUF892_YciF-like"/>
</dbReference>
<dbReference type="InterPro" id="IPR047114">
    <property type="entry name" value="YciF"/>
</dbReference>
<dbReference type="RefSeq" id="WP_081168998.1">
    <property type="nucleotide sequence ID" value="NZ_LWBP01000201.1"/>
</dbReference>
<dbReference type="STRING" id="550983.A4R26_26140"/>
<protein>
    <submittedName>
        <fullName evidence="1">Rubrerythrin family protein</fullName>
    </submittedName>
</protein>
<dbReference type="Proteomes" id="UP000192276">
    <property type="component" value="Unassembled WGS sequence"/>
</dbReference>
<evidence type="ECO:0000313" key="2">
    <source>
        <dbReference type="Proteomes" id="UP000192276"/>
    </source>
</evidence>
<dbReference type="PANTHER" id="PTHR30565">
    <property type="entry name" value="PROTEIN YCIF"/>
    <property type="match status" value="1"/>
</dbReference>
<sequence length="186" mass="20620">MAIQTNAGSQTTPRSSVMPDSKLHQFFMQQLQDVYWAEKKLVKTLPKLSDAATSPRLKQAFNDHLEQTINHVTRLENIFRLLGEEPKALKCPAMAGIVDEGADIIDETDDGSAQRDVGLIFAAQKAEHYEIATYGGLVTLARTMGHDDAAELLDQTLAEEKVTDSLLTRIAEEDANVKACNEKYEE</sequence>
<dbReference type="AlphaFoldDB" id="A0A1V9FDJ0"/>
<comment type="caution">
    <text evidence="1">The sequence shown here is derived from an EMBL/GenBank/DDBJ whole genome shotgun (WGS) entry which is preliminary data.</text>
</comment>
<dbReference type="InterPro" id="IPR009078">
    <property type="entry name" value="Ferritin-like_SF"/>
</dbReference>
<accession>A0A1V9FDJ0</accession>
<dbReference type="OrthoDB" id="9795056at2"/>
<dbReference type="CDD" id="cd07909">
    <property type="entry name" value="YciF"/>
    <property type="match status" value="1"/>
</dbReference>
<dbReference type="Gene3D" id="1.20.1260.10">
    <property type="match status" value="1"/>
</dbReference>
<gene>
    <name evidence="1" type="ORF">A4R26_26140</name>
</gene>